<feature type="chain" id="PRO_5007588613" evidence="3">
    <location>
        <begin position="31"/>
        <end position="216"/>
    </location>
</feature>
<comment type="cofactor">
    <cofactor evidence="1">
        <name>pyridoxal 5'-phosphate</name>
        <dbReference type="ChEBI" id="CHEBI:597326"/>
    </cofactor>
</comment>
<keyword evidence="2" id="KW-0808">Transferase</keyword>
<evidence type="ECO:0000256" key="2">
    <source>
        <dbReference type="ARBA" id="ARBA00022576"/>
    </source>
</evidence>
<gene>
    <name evidence="6" type="ORF">KK1_002584</name>
</gene>
<dbReference type="InterPro" id="IPR006948">
    <property type="entry name" value="Alliinase_C"/>
</dbReference>
<feature type="domain" description="Alliinase C-terminal" evidence="5">
    <location>
        <begin position="94"/>
        <end position="199"/>
    </location>
</feature>
<dbReference type="Gene3D" id="2.10.25.30">
    <property type="entry name" value="EGF-like, alliinase"/>
    <property type="match status" value="1"/>
</dbReference>
<keyword evidence="3" id="KW-0732">Signal</keyword>
<dbReference type="GO" id="GO:0008483">
    <property type="term" value="F:transaminase activity"/>
    <property type="evidence" value="ECO:0007669"/>
    <property type="project" value="UniProtKB-KW"/>
</dbReference>
<dbReference type="InterPro" id="IPR037029">
    <property type="entry name" value="Alliinase_N_sf"/>
</dbReference>
<reference evidence="6 7" key="1">
    <citation type="journal article" date="2012" name="Nat. Biotechnol.">
        <title>Draft genome sequence of pigeonpea (Cajanus cajan), an orphan legume crop of resource-poor farmers.</title>
        <authorList>
            <person name="Varshney R.K."/>
            <person name="Chen W."/>
            <person name="Li Y."/>
            <person name="Bharti A.K."/>
            <person name="Saxena R.K."/>
            <person name="Schlueter J.A."/>
            <person name="Donoghue M.T."/>
            <person name="Azam S."/>
            <person name="Fan G."/>
            <person name="Whaley A.M."/>
            <person name="Farmer A.D."/>
            <person name="Sheridan J."/>
            <person name="Iwata A."/>
            <person name="Tuteja R."/>
            <person name="Penmetsa R.V."/>
            <person name="Wu W."/>
            <person name="Upadhyaya H.D."/>
            <person name="Yang S.P."/>
            <person name="Shah T."/>
            <person name="Saxena K.B."/>
            <person name="Michael T."/>
            <person name="McCombie W.R."/>
            <person name="Yang B."/>
            <person name="Zhang G."/>
            <person name="Yang H."/>
            <person name="Wang J."/>
            <person name="Spillane C."/>
            <person name="Cook D.R."/>
            <person name="May G.D."/>
            <person name="Xu X."/>
            <person name="Jackson S.A."/>
        </authorList>
    </citation>
    <scope>NUCLEOTIDE SEQUENCE [LARGE SCALE GENOMIC DNA]</scope>
    <source>
        <strain evidence="7">cv. Asha</strain>
    </source>
</reference>
<evidence type="ECO:0000313" key="7">
    <source>
        <dbReference type="Proteomes" id="UP000075243"/>
    </source>
</evidence>
<evidence type="ECO:0000313" key="6">
    <source>
        <dbReference type="EMBL" id="KYP56346.1"/>
    </source>
</evidence>
<keyword evidence="6" id="KW-0456">Lyase</keyword>
<dbReference type="InterPro" id="IPR006947">
    <property type="entry name" value="EGF_alliinase"/>
</dbReference>
<name>A0A151SND2_CAJCA</name>
<dbReference type="OMA" id="ENGRPIC"/>
<dbReference type="Pfam" id="PF04863">
    <property type="entry name" value="EGF_alliinase"/>
    <property type="match status" value="1"/>
</dbReference>
<evidence type="ECO:0000259" key="4">
    <source>
        <dbReference type="Pfam" id="PF04863"/>
    </source>
</evidence>
<dbReference type="InterPro" id="IPR015421">
    <property type="entry name" value="PyrdxlP-dep_Trfase_major"/>
</dbReference>
<dbReference type="Gene3D" id="3.40.640.10">
    <property type="entry name" value="Type I PLP-dependent aspartate aminotransferase-like (Major domain)"/>
    <property type="match status" value="1"/>
</dbReference>
<feature type="domain" description="Alliinase EGF-like" evidence="4">
    <location>
        <begin position="35"/>
        <end position="91"/>
    </location>
</feature>
<dbReference type="STRING" id="3821.A0A151SND2"/>
<accession>A0A151SND2</accession>
<keyword evidence="2" id="KW-0032">Aminotransferase</keyword>
<dbReference type="GO" id="GO:0016846">
    <property type="term" value="F:carbon-sulfur lyase activity"/>
    <property type="evidence" value="ECO:0007669"/>
    <property type="project" value="InterPro"/>
</dbReference>
<dbReference type="Gramene" id="C.cajan_02521.t">
    <property type="protein sequence ID" value="C.cajan_02521.t"/>
    <property type="gene ID" value="C.cajan_02521"/>
</dbReference>
<dbReference type="AlphaFoldDB" id="A0A151SND2"/>
<dbReference type="InterPro" id="IPR015424">
    <property type="entry name" value="PyrdxlP-dep_Trfase"/>
</dbReference>
<sequence>MAKKTSPMNLALIVMFMIALFASNMLVCRGEWEGSWSSKAAEEAEAVAAIPCSGHGRAYLDGLILKGHHQPVCECNPCYSGSDCSNFSSDCSADAGSGDPYFLEPFWMRHAASSAILVSGWHRMGYSYSDGSYISELLVEYLKKVHSIVGNAITDGKYFIFGSGSTQLLNAAVYALSPNSSDSPAKVVATAPYYPVSSYIFTKFLFKLIYYVFVII</sequence>
<dbReference type="Pfam" id="PF04864">
    <property type="entry name" value="Alliinase_C"/>
    <property type="match status" value="1"/>
</dbReference>
<evidence type="ECO:0000256" key="3">
    <source>
        <dbReference type="SAM" id="SignalP"/>
    </source>
</evidence>
<keyword evidence="7" id="KW-1185">Reference proteome</keyword>
<evidence type="ECO:0000256" key="1">
    <source>
        <dbReference type="ARBA" id="ARBA00001933"/>
    </source>
</evidence>
<dbReference type="Proteomes" id="UP000075243">
    <property type="component" value="Chromosome 11"/>
</dbReference>
<dbReference type="EMBL" id="CM003613">
    <property type="protein sequence ID" value="KYP56346.1"/>
    <property type="molecule type" value="Genomic_DNA"/>
</dbReference>
<dbReference type="SUPFAM" id="SSF53383">
    <property type="entry name" value="PLP-dependent transferases"/>
    <property type="match status" value="1"/>
</dbReference>
<protein>
    <submittedName>
        <fullName evidence="6">Alliin lyase</fullName>
    </submittedName>
</protein>
<evidence type="ECO:0000259" key="5">
    <source>
        <dbReference type="Pfam" id="PF04864"/>
    </source>
</evidence>
<feature type="signal peptide" evidence="3">
    <location>
        <begin position="1"/>
        <end position="30"/>
    </location>
</feature>
<organism evidence="6 7">
    <name type="scientific">Cajanus cajan</name>
    <name type="common">Pigeon pea</name>
    <name type="synonym">Cajanus indicus</name>
    <dbReference type="NCBI Taxonomy" id="3821"/>
    <lineage>
        <taxon>Eukaryota</taxon>
        <taxon>Viridiplantae</taxon>
        <taxon>Streptophyta</taxon>
        <taxon>Embryophyta</taxon>
        <taxon>Tracheophyta</taxon>
        <taxon>Spermatophyta</taxon>
        <taxon>Magnoliopsida</taxon>
        <taxon>eudicotyledons</taxon>
        <taxon>Gunneridae</taxon>
        <taxon>Pentapetalae</taxon>
        <taxon>rosids</taxon>
        <taxon>fabids</taxon>
        <taxon>Fabales</taxon>
        <taxon>Fabaceae</taxon>
        <taxon>Papilionoideae</taxon>
        <taxon>50 kb inversion clade</taxon>
        <taxon>NPAAA clade</taxon>
        <taxon>indigoferoid/millettioid clade</taxon>
        <taxon>Phaseoleae</taxon>
        <taxon>Cajanus</taxon>
    </lineage>
</organism>
<proteinExistence type="predicted"/>